<comment type="cofactor">
    <cofactor evidence="1 5">
        <name>pyridoxal 5'-phosphate</name>
        <dbReference type="ChEBI" id="CHEBI:597326"/>
    </cofactor>
</comment>
<evidence type="ECO:0000256" key="2">
    <source>
        <dbReference type="ARBA" id="ARBA00009077"/>
    </source>
</evidence>
<protein>
    <submittedName>
        <fullName evidence="6">Uncharacterized protein</fullName>
    </submittedName>
</protein>
<keyword evidence="4 5" id="KW-0663">Pyridoxal phosphate</keyword>
<dbReference type="Proteomes" id="UP001590951">
    <property type="component" value="Unassembled WGS sequence"/>
</dbReference>
<evidence type="ECO:0000256" key="5">
    <source>
        <dbReference type="RuleBase" id="RU362118"/>
    </source>
</evidence>
<evidence type="ECO:0000256" key="1">
    <source>
        <dbReference type="ARBA" id="ARBA00001933"/>
    </source>
</evidence>
<dbReference type="PANTHER" id="PTHR43797">
    <property type="entry name" value="HOMOCYSTEINE/CYSTEINE SYNTHASE"/>
    <property type="match status" value="1"/>
</dbReference>
<comment type="similarity">
    <text evidence="2 5">Belongs to the trans-sulfuration enzymes family.</text>
</comment>
<evidence type="ECO:0000313" key="7">
    <source>
        <dbReference type="Proteomes" id="UP001590951"/>
    </source>
</evidence>
<dbReference type="SUPFAM" id="SSF53383">
    <property type="entry name" value="PLP-dependent transferases"/>
    <property type="match status" value="1"/>
</dbReference>
<comment type="caution">
    <text evidence="6">The sequence shown here is derived from an EMBL/GenBank/DDBJ whole genome shotgun (WGS) entry which is preliminary data.</text>
</comment>
<dbReference type="InterPro" id="IPR015422">
    <property type="entry name" value="PyrdxlP-dep_Trfase_small"/>
</dbReference>
<reference evidence="6 7" key="1">
    <citation type="submission" date="2024-09" db="EMBL/GenBank/DDBJ databases">
        <title>Rethinking Asexuality: The Enigmatic Case of Functional Sexual Genes in Lepraria (Stereocaulaceae).</title>
        <authorList>
            <person name="Doellman M."/>
            <person name="Sun Y."/>
            <person name="Barcenas-Pena A."/>
            <person name="Lumbsch H.T."/>
            <person name="Grewe F."/>
        </authorList>
    </citation>
    <scope>NUCLEOTIDE SEQUENCE [LARGE SCALE GENOMIC DNA]</scope>
    <source>
        <strain evidence="6 7">Grewe 0041</strain>
    </source>
</reference>
<dbReference type="PANTHER" id="PTHR43797:SF2">
    <property type="entry name" value="HOMOCYSTEINE_CYSTEINE SYNTHASE"/>
    <property type="match status" value="1"/>
</dbReference>
<evidence type="ECO:0000256" key="3">
    <source>
        <dbReference type="ARBA" id="ARBA00022679"/>
    </source>
</evidence>
<name>A0ABR4AYI8_9LECA</name>
<dbReference type="InterPro" id="IPR000277">
    <property type="entry name" value="Cys/Met-Metab_PyrdxlP-dep_enz"/>
</dbReference>
<evidence type="ECO:0000313" key="6">
    <source>
        <dbReference type="EMBL" id="KAL2050208.1"/>
    </source>
</evidence>
<gene>
    <name evidence="6" type="ORF">ABVK25_009569</name>
</gene>
<keyword evidence="3" id="KW-0808">Transferase</keyword>
<accession>A0ABR4AYI8</accession>
<dbReference type="InterPro" id="IPR015424">
    <property type="entry name" value="PyrdxlP-dep_Trfase"/>
</dbReference>
<dbReference type="Gene3D" id="3.90.1150.10">
    <property type="entry name" value="Aspartate Aminotransferase, domain 1"/>
    <property type="match status" value="1"/>
</dbReference>
<proteinExistence type="inferred from homology"/>
<dbReference type="EMBL" id="JBHFEH010000051">
    <property type="protein sequence ID" value="KAL2050208.1"/>
    <property type="molecule type" value="Genomic_DNA"/>
</dbReference>
<evidence type="ECO:0000256" key="4">
    <source>
        <dbReference type="ARBA" id="ARBA00022898"/>
    </source>
</evidence>
<keyword evidence="7" id="KW-1185">Reference proteome</keyword>
<dbReference type="Pfam" id="PF01053">
    <property type="entry name" value="Cys_Met_Meta_PP"/>
    <property type="match status" value="1"/>
</dbReference>
<organism evidence="6 7">
    <name type="scientific">Lepraria finkii</name>
    <dbReference type="NCBI Taxonomy" id="1340010"/>
    <lineage>
        <taxon>Eukaryota</taxon>
        <taxon>Fungi</taxon>
        <taxon>Dikarya</taxon>
        <taxon>Ascomycota</taxon>
        <taxon>Pezizomycotina</taxon>
        <taxon>Lecanoromycetes</taxon>
        <taxon>OSLEUM clade</taxon>
        <taxon>Lecanoromycetidae</taxon>
        <taxon>Lecanorales</taxon>
        <taxon>Lecanorineae</taxon>
        <taxon>Stereocaulaceae</taxon>
        <taxon>Lepraria</taxon>
    </lineage>
</organism>
<sequence length="114" mass="12260">MIDKHPSPSGKYNCSSAKSSQTQVQASLSMALVVCLSLAGNIDEVRAVVDNLKLCSYLANVGDAKTLIIHPWVPTHQQLPDEGKIKGGVTPISSVSRSAWKIPRTSSMISSRRL</sequence>
<dbReference type="InterPro" id="IPR006235">
    <property type="entry name" value="OAc-hSer/O-AcSer_sulfhydrylase"/>
</dbReference>